<organism evidence="8 9">
    <name type="scientific">Plutella xylostella</name>
    <name type="common">Diamondback moth</name>
    <name type="synonym">Plutella maculipennis</name>
    <dbReference type="NCBI Taxonomy" id="51655"/>
    <lineage>
        <taxon>Eukaryota</taxon>
        <taxon>Metazoa</taxon>
        <taxon>Ecdysozoa</taxon>
        <taxon>Arthropoda</taxon>
        <taxon>Hexapoda</taxon>
        <taxon>Insecta</taxon>
        <taxon>Pterygota</taxon>
        <taxon>Neoptera</taxon>
        <taxon>Endopterygota</taxon>
        <taxon>Lepidoptera</taxon>
        <taxon>Glossata</taxon>
        <taxon>Ditrysia</taxon>
        <taxon>Yponomeutoidea</taxon>
        <taxon>Plutellidae</taxon>
        <taxon>Plutella</taxon>
    </lineage>
</organism>
<evidence type="ECO:0000313" key="9">
    <source>
        <dbReference type="Proteomes" id="UP000823941"/>
    </source>
</evidence>
<keyword evidence="3 5" id="KW-0863">Zinc-finger</keyword>
<feature type="domain" description="C2H2-type" evidence="7">
    <location>
        <begin position="220"/>
        <end position="249"/>
    </location>
</feature>
<keyword evidence="2" id="KW-0677">Repeat</keyword>
<sequence>MQGMDKQKLLRCADWLEKQNDQEPKKLSLQNKNVNDIQFIIETNAVRKKFLLAAAEDDASVPDGIDEPQVTPKRVPLRKLRKEQLNIECQWQACNWSTDNYDEFQKHVRGHVTDLHVLEDSTKIEYVCLWDVCGHKSKDPSEIVRHINYHAYHARLLAIGFNGRATLKLVCCKKDSNKRNVLPPLPSDHYCMWVGCSEKFDSIQAFFDHVTLHINYAEPLVCSWAGCGATFTRRTILATHARTHTGEKLIACYHCGQRFGCNRKLCDHLRRQNASASAGHICGMCGQPCASAYLLRQHTRSHVSVYACTLCDMTAPTLSSLANHVRYRHLGSRPEVRVHACKHCDYRAITKWDLNKHVKRKHQKKVKKKENGDSASEPEQSDEEEYPEVKKKEKKKYICHMCPEKKNKIFTIGTKLTSHLVKVHGVQWPFGHSRFRYQISEDGMYRLTTTRYESLEVSKKIVDGSAVSGPIITSYEFEIVKKNDATENTPNQIVIGVKGENEPSDDSIKSESQGVEITMCDVDEHGNIISSEVIQDVLYS</sequence>
<dbReference type="PROSITE" id="PS50157">
    <property type="entry name" value="ZINC_FINGER_C2H2_2"/>
    <property type="match status" value="2"/>
</dbReference>
<comment type="caution">
    <text evidence="8">The sequence shown here is derived from an EMBL/GenBank/DDBJ whole genome shotgun (WGS) entry which is preliminary data.</text>
</comment>
<keyword evidence="9" id="KW-1185">Reference proteome</keyword>
<protein>
    <recommendedName>
        <fullName evidence="7">C2H2-type domain-containing protein</fullName>
    </recommendedName>
</protein>
<dbReference type="PANTHER" id="PTHR24379">
    <property type="entry name" value="KRAB AND ZINC FINGER DOMAIN-CONTAINING"/>
    <property type="match status" value="1"/>
</dbReference>
<evidence type="ECO:0000259" key="7">
    <source>
        <dbReference type="PROSITE" id="PS50157"/>
    </source>
</evidence>
<dbReference type="PANTHER" id="PTHR24379:SF121">
    <property type="entry name" value="C2H2-TYPE DOMAIN-CONTAINING PROTEIN"/>
    <property type="match status" value="1"/>
</dbReference>
<dbReference type="Gene3D" id="3.30.160.60">
    <property type="entry name" value="Classic Zinc Finger"/>
    <property type="match status" value="4"/>
</dbReference>
<name>A0ABQ7Q583_PLUXY</name>
<gene>
    <name evidence="8" type="ORF">JYU34_016008</name>
</gene>
<feature type="compositionally biased region" description="Basic residues" evidence="6">
    <location>
        <begin position="359"/>
        <end position="368"/>
    </location>
</feature>
<dbReference type="EMBL" id="JAHIBW010000021">
    <property type="protein sequence ID" value="KAG7300402.1"/>
    <property type="molecule type" value="Genomic_DNA"/>
</dbReference>
<proteinExistence type="predicted"/>
<reference evidence="8 9" key="1">
    <citation type="submission" date="2021-06" db="EMBL/GenBank/DDBJ databases">
        <title>A haploid diamondback moth (Plutella xylostella L.) genome assembly resolves 31 chromosomes and identifies a diamide resistance mutation.</title>
        <authorList>
            <person name="Ward C.M."/>
            <person name="Perry K.D."/>
            <person name="Baker G."/>
            <person name="Powis K."/>
            <person name="Heckel D.G."/>
            <person name="Baxter S.W."/>
        </authorList>
    </citation>
    <scope>NUCLEOTIDE SEQUENCE [LARGE SCALE GENOMIC DNA]</scope>
    <source>
        <strain evidence="8 9">LV</strain>
        <tissue evidence="8">Single pupa</tissue>
    </source>
</reference>
<evidence type="ECO:0000256" key="2">
    <source>
        <dbReference type="ARBA" id="ARBA00022737"/>
    </source>
</evidence>
<evidence type="ECO:0000256" key="4">
    <source>
        <dbReference type="ARBA" id="ARBA00022833"/>
    </source>
</evidence>
<dbReference type="SMART" id="SM00355">
    <property type="entry name" value="ZnF_C2H2"/>
    <property type="match status" value="8"/>
</dbReference>
<dbReference type="InterPro" id="IPR013087">
    <property type="entry name" value="Znf_C2H2_type"/>
</dbReference>
<dbReference type="Proteomes" id="UP000823941">
    <property type="component" value="Chromosome 21"/>
</dbReference>
<keyword evidence="4" id="KW-0862">Zinc</keyword>
<accession>A0ABQ7Q583</accession>
<keyword evidence="1" id="KW-0479">Metal-binding</keyword>
<dbReference type="SUPFAM" id="SSF57667">
    <property type="entry name" value="beta-beta-alpha zinc fingers"/>
    <property type="match status" value="2"/>
</dbReference>
<feature type="domain" description="C2H2-type" evidence="7">
    <location>
        <begin position="306"/>
        <end position="334"/>
    </location>
</feature>
<feature type="region of interest" description="Disordered" evidence="6">
    <location>
        <begin position="359"/>
        <end position="387"/>
    </location>
</feature>
<evidence type="ECO:0000256" key="6">
    <source>
        <dbReference type="SAM" id="MobiDB-lite"/>
    </source>
</evidence>
<dbReference type="PROSITE" id="PS00028">
    <property type="entry name" value="ZINC_FINGER_C2H2_1"/>
    <property type="match status" value="2"/>
</dbReference>
<evidence type="ECO:0000256" key="3">
    <source>
        <dbReference type="ARBA" id="ARBA00022771"/>
    </source>
</evidence>
<dbReference type="InterPro" id="IPR036236">
    <property type="entry name" value="Znf_C2H2_sf"/>
</dbReference>
<evidence type="ECO:0000256" key="5">
    <source>
        <dbReference type="PROSITE-ProRule" id="PRU00042"/>
    </source>
</evidence>
<evidence type="ECO:0000313" key="8">
    <source>
        <dbReference type="EMBL" id="KAG7300402.1"/>
    </source>
</evidence>
<evidence type="ECO:0000256" key="1">
    <source>
        <dbReference type="ARBA" id="ARBA00022723"/>
    </source>
</evidence>